<evidence type="ECO:0000313" key="1">
    <source>
        <dbReference type="EMBL" id="CAG7626373.1"/>
    </source>
</evidence>
<keyword evidence="2" id="KW-1185">Reference proteome</keyword>
<protein>
    <recommendedName>
        <fullName evidence="3">PH domain-containing protein</fullName>
    </recommendedName>
</protein>
<dbReference type="EMBL" id="CAJVCE010000003">
    <property type="protein sequence ID" value="CAG7626373.1"/>
    <property type="molecule type" value="Genomic_DNA"/>
</dbReference>
<proteinExistence type="predicted"/>
<sequence length="96" mass="11715">MMSWIVSQPYFKIERELNGLEQKIVVQCRTMYLYPDKIVTRFRTFSFDEVFDISYRHIGDKEGFLYLHTNQGVYPYIIKDNPENFIHSFNVHKNKW</sequence>
<accession>A0ABM8VD43</accession>
<name>A0ABM8VD43_9BACL</name>
<evidence type="ECO:0008006" key="3">
    <source>
        <dbReference type="Google" id="ProtNLM"/>
    </source>
</evidence>
<evidence type="ECO:0000313" key="2">
    <source>
        <dbReference type="Proteomes" id="UP000730618"/>
    </source>
</evidence>
<gene>
    <name evidence="1" type="ORF">PAECIP111802_01243</name>
</gene>
<organism evidence="1 2">
    <name type="scientific">Paenibacillus allorhizosphaerae</name>
    <dbReference type="NCBI Taxonomy" id="2849866"/>
    <lineage>
        <taxon>Bacteria</taxon>
        <taxon>Bacillati</taxon>
        <taxon>Bacillota</taxon>
        <taxon>Bacilli</taxon>
        <taxon>Bacillales</taxon>
        <taxon>Paenibacillaceae</taxon>
        <taxon>Paenibacillus</taxon>
    </lineage>
</organism>
<reference evidence="1 2" key="1">
    <citation type="submission" date="2021-06" db="EMBL/GenBank/DDBJ databases">
        <authorList>
            <person name="Criscuolo A."/>
        </authorList>
    </citation>
    <scope>NUCLEOTIDE SEQUENCE [LARGE SCALE GENOMIC DNA]</scope>
    <source>
        <strain evidence="2">CIP 111802</strain>
    </source>
</reference>
<dbReference type="Proteomes" id="UP000730618">
    <property type="component" value="Unassembled WGS sequence"/>
</dbReference>
<comment type="caution">
    <text evidence="1">The sequence shown here is derived from an EMBL/GenBank/DDBJ whole genome shotgun (WGS) entry which is preliminary data.</text>
</comment>